<gene>
    <name evidence="7" type="ORF">NP493_288g03068</name>
</gene>
<comment type="similarity">
    <text evidence="2">Belongs to the PET117 family.</text>
</comment>
<dbReference type="InterPro" id="IPR031568">
    <property type="entry name" value="Pet117"/>
</dbReference>
<feature type="transmembrane region" description="Helical" evidence="6">
    <location>
        <begin position="6"/>
        <end position="24"/>
    </location>
</feature>
<proteinExistence type="inferred from homology"/>
<evidence type="ECO:0000256" key="5">
    <source>
        <dbReference type="SAM" id="MobiDB-lite"/>
    </source>
</evidence>
<protein>
    <submittedName>
        <fullName evidence="7">Uncharacterized protein</fullName>
    </submittedName>
</protein>
<name>A0AAD9NWZ7_RIDPI</name>
<dbReference type="GO" id="GO:0033617">
    <property type="term" value="P:mitochondrial respiratory chain complex IV assembly"/>
    <property type="evidence" value="ECO:0007669"/>
    <property type="project" value="TreeGrafter"/>
</dbReference>
<reference evidence="7" key="1">
    <citation type="journal article" date="2023" name="Mol. Biol. Evol.">
        <title>Third-Generation Sequencing Reveals the Adaptive Role of the Epigenome in Three Deep-Sea Polychaetes.</title>
        <authorList>
            <person name="Perez M."/>
            <person name="Aroh O."/>
            <person name="Sun Y."/>
            <person name="Lan Y."/>
            <person name="Juniper S.K."/>
            <person name="Young C.R."/>
            <person name="Angers B."/>
            <person name="Qian P.Y."/>
        </authorList>
    </citation>
    <scope>NUCLEOTIDE SEQUENCE</scope>
    <source>
        <strain evidence="7">R07B-5</strain>
    </source>
</reference>
<evidence type="ECO:0000313" key="8">
    <source>
        <dbReference type="Proteomes" id="UP001209878"/>
    </source>
</evidence>
<dbReference type="PANTHER" id="PTHR28163">
    <property type="entry name" value="PROTEIN PET117 HOMOLOG, MITOCHONDRIAL"/>
    <property type="match status" value="1"/>
</dbReference>
<evidence type="ECO:0000256" key="4">
    <source>
        <dbReference type="ARBA" id="ARBA00023128"/>
    </source>
</evidence>
<keyword evidence="6" id="KW-1133">Transmembrane helix</keyword>
<evidence type="ECO:0000313" key="7">
    <source>
        <dbReference type="EMBL" id="KAK2183984.1"/>
    </source>
</evidence>
<evidence type="ECO:0000256" key="6">
    <source>
        <dbReference type="SAM" id="Phobius"/>
    </source>
</evidence>
<keyword evidence="6" id="KW-0472">Membrane</keyword>
<evidence type="ECO:0000256" key="2">
    <source>
        <dbReference type="ARBA" id="ARBA00008197"/>
    </source>
</evidence>
<dbReference type="Proteomes" id="UP001209878">
    <property type="component" value="Unassembled WGS sequence"/>
</dbReference>
<dbReference type="PANTHER" id="PTHR28163:SF1">
    <property type="entry name" value="PROTEIN PET117 HOMOLOG, MITOCHONDRIAL"/>
    <property type="match status" value="1"/>
</dbReference>
<keyword evidence="8" id="KW-1185">Reference proteome</keyword>
<keyword evidence="4" id="KW-0496">Mitochondrion</keyword>
<dbReference type="AlphaFoldDB" id="A0AAD9NWZ7"/>
<keyword evidence="3" id="KW-0809">Transit peptide</keyword>
<dbReference type="EMBL" id="JAODUO010000288">
    <property type="protein sequence ID" value="KAK2183984.1"/>
    <property type="molecule type" value="Genomic_DNA"/>
</dbReference>
<feature type="region of interest" description="Disordered" evidence="5">
    <location>
        <begin position="70"/>
        <end position="90"/>
    </location>
</feature>
<accession>A0AAD9NWZ7</accession>
<comment type="caution">
    <text evidence="7">The sequence shown here is derived from an EMBL/GenBank/DDBJ whole genome shotgun (WGS) entry which is preliminary data.</text>
</comment>
<evidence type="ECO:0000256" key="1">
    <source>
        <dbReference type="ARBA" id="ARBA00004173"/>
    </source>
</evidence>
<evidence type="ECO:0000256" key="3">
    <source>
        <dbReference type="ARBA" id="ARBA00022946"/>
    </source>
</evidence>
<sequence>MSLLAKGVLGGTIAYCIGMIIYVHRKQTDDKMNMREGVIKDYERQQMKKLMNVKFLQEQEDLAKVLRAQRKADMKKKEEEKRRLAEATAS</sequence>
<dbReference type="Pfam" id="PF15786">
    <property type="entry name" value="PET117"/>
    <property type="match status" value="1"/>
</dbReference>
<organism evidence="7 8">
    <name type="scientific">Ridgeia piscesae</name>
    <name type="common">Tubeworm</name>
    <dbReference type="NCBI Taxonomy" id="27915"/>
    <lineage>
        <taxon>Eukaryota</taxon>
        <taxon>Metazoa</taxon>
        <taxon>Spiralia</taxon>
        <taxon>Lophotrochozoa</taxon>
        <taxon>Annelida</taxon>
        <taxon>Polychaeta</taxon>
        <taxon>Sedentaria</taxon>
        <taxon>Canalipalpata</taxon>
        <taxon>Sabellida</taxon>
        <taxon>Siboglinidae</taxon>
        <taxon>Ridgeia</taxon>
    </lineage>
</organism>
<comment type="subcellular location">
    <subcellularLocation>
        <location evidence="1">Mitochondrion</location>
    </subcellularLocation>
</comment>
<dbReference type="GO" id="GO:0005739">
    <property type="term" value="C:mitochondrion"/>
    <property type="evidence" value="ECO:0007669"/>
    <property type="project" value="UniProtKB-SubCell"/>
</dbReference>
<keyword evidence="6" id="KW-0812">Transmembrane</keyword>